<accession>A0ABX1GQD5</accession>
<name>A0ABX1GQD5_9FLAO</name>
<protein>
    <recommendedName>
        <fullName evidence="3">Tetratricopeptide repeat protein</fullName>
    </recommendedName>
</protein>
<organism evidence="1 2">
    <name type="scientific">Croceivirga thetidis</name>
    <dbReference type="NCBI Taxonomy" id="2721623"/>
    <lineage>
        <taxon>Bacteria</taxon>
        <taxon>Pseudomonadati</taxon>
        <taxon>Bacteroidota</taxon>
        <taxon>Flavobacteriia</taxon>
        <taxon>Flavobacteriales</taxon>
        <taxon>Flavobacteriaceae</taxon>
        <taxon>Croceivirga</taxon>
    </lineage>
</organism>
<keyword evidence="2" id="KW-1185">Reference proteome</keyword>
<dbReference type="Proteomes" id="UP000718451">
    <property type="component" value="Unassembled WGS sequence"/>
</dbReference>
<dbReference type="RefSeq" id="WP_168551203.1">
    <property type="nucleotide sequence ID" value="NZ_JAAWWL010000001.1"/>
</dbReference>
<evidence type="ECO:0008006" key="3">
    <source>
        <dbReference type="Google" id="ProtNLM"/>
    </source>
</evidence>
<proteinExistence type="predicted"/>
<dbReference type="EMBL" id="JAAWWL010000001">
    <property type="protein sequence ID" value="NKI31002.1"/>
    <property type="molecule type" value="Genomic_DNA"/>
</dbReference>
<sequence>MNEIQDILNVFTLKERRDFESFLKKRNKRGSIKNLELLQLLEGEGRKNLDVKLYGNPSKPAFNALQKRVKDTLIEFVANKAFASESSDEMEILKLLLASRTLFEQGAAKPAIKALEKAEKKADYIDGHSILNEIFQTKIQYAYLNPNWNVVALIEEFEANQKLHQRDIHLNMAYAIIKNEMNTLKRESLTEMIARVFGDYSLEINSDLTYKSLYQLMVLTASSAKLQNDFHSVSSYMVDLFETMLSKGPVPQKYQYYYLSMLYLMAITEFRNKRFSNSKNLLLQFNGALNESKKNYSEVFDERIAVLTALNYLYTGSIALAEQTLLKIKPPSLNRDLALLMCLFQQKKFQMAYELFKGISKSDDWYERKMGWTWVLKKNIIEILLLIELDKLDLVLNRFEKFNRRFGKKLRAIEEDRVLKFMGLVKEFYENPDAFKTDEFQKKVEDSFEFVGREQEDLFVMSFFAWLRAKIEQRDLYALTLDLVKLKN</sequence>
<gene>
    <name evidence="1" type="ORF">HCU67_03545</name>
</gene>
<comment type="caution">
    <text evidence="1">The sequence shown here is derived from an EMBL/GenBank/DDBJ whole genome shotgun (WGS) entry which is preliminary data.</text>
</comment>
<evidence type="ECO:0000313" key="2">
    <source>
        <dbReference type="Proteomes" id="UP000718451"/>
    </source>
</evidence>
<evidence type="ECO:0000313" key="1">
    <source>
        <dbReference type="EMBL" id="NKI31002.1"/>
    </source>
</evidence>
<reference evidence="1 2" key="1">
    <citation type="submission" date="2020-04" db="EMBL/GenBank/DDBJ databases">
        <authorList>
            <person name="Yoon J."/>
        </authorList>
    </citation>
    <scope>NUCLEOTIDE SEQUENCE [LARGE SCALE GENOMIC DNA]</scope>
    <source>
        <strain evidence="1 2">DJ-13</strain>
    </source>
</reference>